<sequence length="87" mass="10144">MKITLADVREVFQKVIEGNLSREAADRWAYEVVQKSELGSLVFYPMDDEKKIWSGIMYLYGIDSKESPNEYLHSLDDIRDAMHTKLD</sequence>
<name>A0ABV9JJD9_9GAMM</name>
<keyword evidence="2" id="KW-1185">Reference proteome</keyword>
<gene>
    <name evidence="1" type="ORF">ACFO3I_01825</name>
</gene>
<protein>
    <submittedName>
        <fullName evidence="1">Uncharacterized protein</fullName>
    </submittedName>
</protein>
<evidence type="ECO:0000313" key="1">
    <source>
        <dbReference type="EMBL" id="MFC4653755.1"/>
    </source>
</evidence>
<accession>A0ABV9JJD9</accession>
<dbReference type="RefSeq" id="WP_377331273.1">
    <property type="nucleotide sequence ID" value="NZ_JBHSGB010000001.1"/>
</dbReference>
<dbReference type="Proteomes" id="UP001595962">
    <property type="component" value="Unassembled WGS sequence"/>
</dbReference>
<organism evidence="1 2">
    <name type="scientific">Rheinheimera marina</name>
    <dbReference type="NCBI Taxonomy" id="1774958"/>
    <lineage>
        <taxon>Bacteria</taxon>
        <taxon>Pseudomonadati</taxon>
        <taxon>Pseudomonadota</taxon>
        <taxon>Gammaproteobacteria</taxon>
        <taxon>Chromatiales</taxon>
        <taxon>Chromatiaceae</taxon>
        <taxon>Rheinheimera</taxon>
    </lineage>
</organism>
<reference evidence="2" key="1">
    <citation type="journal article" date="2019" name="Int. J. Syst. Evol. Microbiol.">
        <title>The Global Catalogue of Microorganisms (GCM) 10K type strain sequencing project: providing services to taxonomists for standard genome sequencing and annotation.</title>
        <authorList>
            <consortium name="The Broad Institute Genomics Platform"/>
            <consortium name="The Broad Institute Genome Sequencing Center for Infectious Disease"/>
            <person name="Wu L."/>
            <person name="Ma J."/>
        </authorList>
    </citation>
    <scope>NUCLEOTIDE SEQUENCE [LARGE SCALE GENOMIC DNA]</scope>
    <source>
        <strain evidence="2">DT28</strain>
    </source>
</reference>
<proteinExistence type="predicted"/>
<dbReference type="EMBL" id="JBHSGB010000001">
    <property type="protein sequence ID" value="MFC4653755.1"/>
    <property type="molecule type" value="Genomic_DNA"/>
</dbReference>
<comment type="caution">
    <text evidence="1">The sequence shown here is derived from an EMBL/GenBank/DDBJ whole genome shotgun (WGS) entry which is preliminary data.</text>
</comment>
<evidence type="ECO:0000313" key="2">
    <source>
        <dbReference type="Proteomes" id="UP001595962"/>
    </source>
</evidence>